<dbReference type="PROSITE" id="PS50158">
    <property type="entry name" value="ZF_CCHC"/>
    <property type="match status" value="1"/>
</dbReference>
<feature type="compositionally biased region" description="Basic residues" evidence="6">
    <location>
        <begin position="198"/>
        <end position="209"/>
    </location>
</feature>
<dbReference type="GO" id="GO:0008270">
    <property type="term" value="F:zinc ion binding"/>
    <property type="evidence" value="ECO:0007669"/>
    <property type="project" value="UniProtKB-KW"/>
</dbReference>
<keyword evidence="1" id="KW-0645">Protease</keyword>
<keyword evidence="3" id="KW-0238">DNA-binding</keyword>
<dbReference type="GO" id="GO:0004190">
    <property type="term" value="F:aspartic-type endopeptidase activity"/>
    <property type="evidence" value="ECO:0007669"/>
    <property type="project" value="UniProtKB-KW"/>
</dbReference>
<dbReference type="InterPro" id="IPR045358">
    <property type="entry name" value="Ty3_capsid"/>
</dbReference>
<keyword evidence="2" id="KW-0378">Hydrolase</keyword>
<dbReference type="Pfam" id="PF17919">
    <property type="entry name" value="RT_RNaseH_2"/>
    <property type="match status" value="1"/>
</dbReference>
<organism evidence="8 9">
    <name type="scientific">Phytophthora nicotianae</name>
    <name type="common">Potato buckeye rot agent</name>
    <name type="synonym">Phytophthora parasitica</name>
    <dbReference type="NCBI Taxonomy" id="4792"/>
    <lineage>
        <taxon>Eukaryota</taxon>
        <taxon>Sar</taxon>
        <taxon>Stramenopiles</taxon>
        <taxon>Oomycota</taxon>
        <taxon>Peronosporomycetes</taxon>
        <taxon>Peronosporales</taxon>
        <taxon>Peronosporaceae</taxon>
        <taxon>Phytophthora</taxon>
    </lineage>
</organism>
<dbReference type="GO" id="GO:0003677">
    <property type="term" value="F:DNA binding"/>
    <property type="evidence" value="ECO:0007669"/>
    <property type="project" value="UniProtKB-KW"/>
</dbReference>
<dbReference type="Proteomes" id="UP000053864">
    <property type="component" value="Unassembled WGS sequence"/>
</dbReference>
<dbReference type="InterPro" id="IPR050951">
    <property type="entry name" value="Retrovirus_Pol_polyprotein"/>
</dbReference>
<dbReference type="EMBL" id="KI670780">
    <property type="protein sequence ID" value="ETL48827.1"/>
    <property type="molecule type" value="Genomic_DNA"/>
</dbReference>
<name>W2JSP9_PHYNI</name>
<evidence type="ECO:0000313" key="8">
    <source>
        <dbReference type="EMBL" id="ETL48827.1"/>
    </source>
</evidence>
<dbReference type="InterPro" id="IPR043502">
    <property type="entry name" value="DNA/RNA_pol_sf"/>
</dbReference>
<keyword evidence="5" id="KW-0862">Zinc</keyword>
<dbReference type="InterPro" id="IPR041577">
    <property type="entry name" value="RT_RNaseH_2"/>
</dbReference>
<evidence type="ECO:0000256" key="2">
    <source>
        <dbReference type="ARBA" id="ARBA00022750"/>
    </source>
</evidence>
<evidence type="ECO:0000256" key="3">
    <source>
        <dbReference type="ARBA" id="ARBA00023125"/>
    </source>
</evidence>
<accession>W2JSP9</accession>
<dbReference type="SUPFAM" id="SSF57756">
    <property type="entry name" value="Retrovirus zinc finger-like domains"/>
    <property type="match status" value="1"/>
</dbReference>
<sequence>MAERTRVSGNLPRFTGKRGEDVREWLFQIEIACRINSIQIDDTNTRLPGIAGSAMDKPASGWFLHWSPTTRLEEHTWGIFREHVLRPFEASNYQAALREKLQRLKQKADIETYNGEYSALIFRVEGMSMLDQVLCYANGLKSRSRSYVKLEKPETLSAAMDLAVKYEGTHFVDDARDRQAKGDKKKSSADPSPDKPKGKPFGKKGRHKAKPDGKRAEGRTCFFCKKPGHIKANCFAWKKEQGKQENNFSVLRENPLVYKSRPLFSLSGEINVNDKCVATTKMLLDCGATTIYASRRITIPGLATYTTVAFVYAIPDEFDCILGIPVFEDMQPQIDWRGRRIEGTRTTRTLHWERTGETCEPIEESGPVISSGLRRSVEVKDLSAKRPDPCRGAALETDVKSAVEPVHDSMQKKTPTIAREQEEYVSADRCSATKDGEKLSGRDGAAVEAGSSSSTWGKDTVVEKMFTMGVTDDTGVQTKYITRKKLRKFLRIKTKSIDEPDFMLVLTNNTIKKVARALQRRDQPDNVGTAKAQRYLETDWDSFQANPAFDLLTEYKDSVFRPELPEGLPERREIEHRIDVKDPNLAMYRQQWRQSPKQQREIVRWVEDMVKKKLIRPSISPHAAPTFCVRNPVEWRIVHDYRYLNSNTIRQSIPMTRKEDILDAMAGGYWYSTMANYASLTASMFTLLKKKSKRNAKIHFDEEQSKNFKELKRRLCNLPVLYLPDFDQPMRLRTDASKFAIGGVLFQVVDGIERPIAYTSRKMKSAELNYPTQQQELLVIVHALAAFRIYCLDKPPIVETDHKSLEGRKSWQGPYKSTRC</sequence>
<dbReference type="SUPFAM" id="SSF56672">
    <property type="entry name" value="DNA/RNA polymerases"/>
    <property type="match status" value="1"/>
</dbReference>
<keyword evidence="5" id="KW-0863">Zinc-finger</keyword>
<reference evidence="8 9" key="1">
    <citation type="submission" date="2013-11" db="EMBL/GenBank/DDBJ databases">
        <title>The Genome Sequence of Phytophthora parasitica CJ05E6.</title>
        <authorList>
            <consortium name="The Broad Institute Genomics Platform"/>
            <person name="Russ C."/>
            <person name="Tyler B."/>
            <person name="Panabieres F."/>
            <person name="Shan W."/>
            <person name="Tripathy S."/>
            <person name="Grunwald N."/>
            <person name="Machado M."/>
            <person name="Johnson C.S."/>
            <person name="Arredondo F."/>
            <person name="Hong C."/>
            <person name="Coffey M."/>
            <person name="Young S.K."/>
            <person name="Zeng Q."/>
            <person name="Gargeya S."/>
            <person name="Fitzgerald M."/>
            <person name="Abouelleil A."/>
            <person name="Alvarado L."/>
            <person name="Chapman S.B."/>
            <person name="Gainer-Dewar J."/>
            <person name="Goldberg J."/>
            <person name="Griggs A."/>
            <person name="Gujja S."/>
            <person name="Hansen M."/>
            <person name="Howarth C."/>
            <person name="Imamovic A."/>
            <person name="Ireland A."/>
            <person name="Larimer J."/>
            <person name="McCowan C."/>
            <person name="Murphy C."/>
            <person name="Pearson M."/>
            <person name="Poon T.W."/>
            <person name="Priest M."/>
            <person name="Roberts A."/>
            <person name="Saif S."/>
            <person name="Shea T."/>
            <person name="Sykes S."/>
            <person name="Wortman J."/>
            <person name="Nusbaum C."/>
            <person name="Birren B."/>
        </authorList>
    </citation>
    <scope>NUCLEOTIDE SEQUENCE [LARGE SCALE GENOMIC DNA]</scope>
    <source>
        <strain evidence="8 9">CJ05E6</strain>
    </source>
</reference>
<dbReference type="AlphaFoldDB" id="W2JSP9"/>
<dbReference type="Gene3D" id="3.10.20.370">
    <property type="match status" value="1"/>
</dbReference>
<dbReference type="Gene3D" id="3.10.10.10">
    <property type="entry name" value="HIV Type 1 Reverse Transcriptase, subunit A, domain 1"/>
    <property type="match status" value="1"/>
</dbReference>
<dbReference type="GO" id="GO:0006508">
    <property type="term" value="P:proteolysis"/>
    <property type="evidence" value="ECO:0007669"/>
    <property type="project" value="UniProtKB-KW"/>
</dbReference>
<dbReference type="InterPro" id="IPR036875">
    <property type="entry name" value="Znf_CCHC_sf"/>
</dbReference>
<feature type="domain" description="CCHC-type" evidence="7">
    <location>
        <begin position="221"/>
        <end position="234"/>
    </location>
</feature>
<feature type="region of interest" description="Disordered" evidence="6">
    <location>
        <begin position="433"/>
        <end position="454"/>
    </location>
</feature>
<evidence type="ECO:0000313" key="9">
    <source>
        <dbReference type="Proteomes" id="UP000053864"/>
    </source>
</evidence>
<dbReference type="VEuPathDB" id="FungiDB:PPTG_24175"/>
<keyword evidence="5" id="KW-0479">Metal-binding</keyword>
<dbReference type="Gene3D" id="3.30.70.270">
    <property type="match status" value="1"/>
</dbReference>
<dbReference type="PANTHER" id="PTHR37984">
    <property type="entry name" value="PROTEIN CBG26694"/>
    <property type="match status" value="1"/>
</dbReference>
<dbReference type="VEuPathDB" id="FungiDB:PPTG_21816"/>
<keyword evidence="4" id="KW-0511">Multifunctional enzyme</keyword>
<evidence type="ECO:0000256" key="5">
    <source>
        <dbReference type="PROSITE-ProRule" id="PRU00047"/>
    </source>
</evidence>
<keyword evidence="2" id="KW-0064">Aspartyl protease</keyword>
<evidence type="ECO:0000256" key="4">
    <source>
        <dbReference type="ARBA" id="ARBA00023268"/>
    </source>
</evidence>
<evidence type="ECO:0000256" key="1">
    <source>
        <dbReference type="ARBA" id="ARBA00022670"/>
    </source>
</evidence>
<feature type="region of interest" description="Disordered" evidence="6">
    <location>
        <begin position="174"/>
        <end position="214"/>
    </location>
</feature>
<dbReference type="InterPro" id="IPR043128">
    <property type="entry name" value="Rev_trsase/Diguanyl_cyclase"/>
</dbReference>
<evidence type="ECO:0000256" key="6">
    <source>
        <dbReference type="SAM" id="MobiDB-lite"/>
    </source>
</evidence>
<proteinExistence type="predicted"/>
<dbReference type="CDD" id="cd09274">
    <property type="entry name" value="RNase_HI_RT_Ty3"/>
    <property type="match status" value="1"/>
</dbReference>
<dbReference type="InterPro" id="IPR001878">
    <property type="entry name" value="Znf_CCHC"/>
</dbReference>
<protein>
    <recommendedName>
        <fullName evidence="7">CCHC-type domain-containing protein</fullName>
    </recommendedName>
</protein>
<dbReference type="PANTHER" id="PTHR37984:SF5">
    <property type="entry name" value="PROTEIN NYNRIN-LIKE"/>
    <property type="match status" value="1"/>
</dbReference>
<gene>
    <name evidence="8" type="ORF">L916_01600</name>
</gene>
<dbReference type="Pfam" id="PF19259">
    <property type="entry name" value="Ty3_capsid"/>
    <property type="match status" value="1"/>
</dbReference>
<evidence type="ECO:0000259" key="7">
    <source>
        <dbReference type="PROSITE" id="PS50158"/>
    </source>
</evidence>
<feature type="compositionally biased region" description="Basic and acidic residues" evidence="6">
    <location>
        <begin position="174"/>
        <end position="197"/>
    </location>
</feature>